<gene>
    <name evidence="11" type="primary">LOC113064295</name>
</gene>
<dbReference type="OrthoDB" id="74314at2759"/>
<dbReference type="Gene3D" id="3.30.60.20">
    <property type="match status" value="1"/>
</dbReference>
<dbReference type="SMART" id="SM00109">
    <property type="entry name" value="C1"/>
    <property type="match status" value="1"/>
</dbReference>
<dbReference type="InterPro" id="IPR011524">
    <property type="entry name" value="SARAH_dom"/>
</dbReference>
<reference evidence="11" key="1">
    <citation type="submission" date="2025-08" db="UniProtKB">
        <authorList>
            <consortium name="RefSeq"/>
        </authorList>
    </citation>
    <scope>IDENTIFICATION</scope>
    <source>
        <strain evidence="11">Wakin</strain>
        <tissue evidence="11">Muscle</tissue>
    </source>
</reference>
<accession>A0A6P6M287</accession>
<keyword evidence="2" id="KW-0493">Microtubule</keyword>
<comment type="subcellular location">
    <subcellularLocation>
        <location evidence="1">Cytoplasm</location>
        <location evidence="1">Cytoskeleton</location>
    </subcellularLocation>
</comment>
<keyword evidence="3" id="KW-0479">Metal-binding</keyword>
<proteinExistence type="predicted"/>
<evidence type="ECO:0000256" key="1">
    <source>
        <dbReference type="ARBA" id="ARBA00004245"/>
    </source>
</evidence>
<evidence type="ECO:0000256" key="2">
    <source>
        <dbReference type="ARBA" id="ARBA00022701"/>
    </source>
</evidence>
<dbReference type="InterPro" id="IPR029071">
    <property type="entry name" value="Ubiquitin-like_domsf"/>
</dbReference>
<dbReference type="Pfam" id="PF16517">
    <property type="entry name" value="Nore1-SARAH"/>
    <property type="match status" value="1"/>
</dbReference>
<dbReference type="InterPro" id="IPR033614">
    <property type="entry name" value="RASSF1-6"/>
</dbReference>
<evidence type="ECO:0000256" key="5">
    <source>
        <dbReference type="ARBA" id="ARBA00023212"/>
    </source>
</evidence>
<dbReference type="GeneID" id="113064295"/>
<dbReference type="GO" id="GO:0007165">
    <property type="term" value="P:signal transduction"/>
    <property type="evidence" value="ECO:0007669"/>
    <property type="project" value="InterPro"/>
</dbReference>
<dbReference type="RefSeq" id="XP_026090774.1">
    <property type="nucleotide sequence ID" value="XM_026234989.1"/>
</dbReference>
<feature type="domain" description="Phorbol-ester/DAG-type" evidence="7">
    <location>
        <begin position="152"/>
        <end position="197"/>
    </location>
</feature>
<dbReference type="SUPFAM" id="SSF57889">
    <property type="entry name" value="Cysteine-rich domain"/>
    <property type="match status" value="1"/>
</dbReference>
<feature type="region of interest" description="Disordered" evidence="6">
    <location>
        <begin position="67"/>
        <end position="147"/>
    </location>
</feature>
<evidence type="ECO:0000313" key="10">
    <source>
        <dbReference type="Proteomes" id="UP000515129"/>
    </source>
</evidence>
<protein>
    <submittedName>
        <fullName evidence="11">Ras association domain-containing protein 1-like isoform X1</fullName>
    </submittedName>
</protein>
<dbReference type="InterPro" id="IPR046349">
    <property type="entry name" value="C1-like_sf"/>
</dbReference>
<dbReference type="GO" id="GO:0046872">
    <property type="term" value="F:metal ion binding"/>
    <property type="evidence" value="ECO:0007669"/>
    <property type="project" value="UniProtKB-KW"/>
</dbReference>
<evidence type="ECO:0000256" key="6">
    <source>
        <dbReference type="SAM" id="MobiDB-lite"/>
    </source>
</evidence>
<dbReference type="Gene3D" id="1.20.5.110">
    <property type="match status" value="1"/>
</dbReference>
<keyword evidence="5" id="KW-0206">Cytoskeleton</keyword>
<dbReference type="CDD" id="cd20886">
    <property type="entry name" value="C1_RASSF5"/>
    <property type="match status" value="1"/>
</dbReference>
<dbReference type="KEGG" id="caua:113064295"/>
<sequence>MKTEKCLIPDVHEQASQIYRYLRVSSGAFGNAVMMHHRKYSPPRYCAVGSLLDLPQLNRLPTFRVEEAEPMEKNSPKAKPRMRNAKVKAVRRALSPQGPRVSPNPAQSDALPKAAENGGQRSRKRGFKPPDVRTIFEPSAKDPRVKEEKGEGHTFCVYATHAWCDVCCSYIFQGGLTCTGCKYTCHVQCRDQVALDCHQNGAINGCQHSPLVQDHLNNNQSSHSDVEKEKELRTHLTYEEIRHKVEQYNTESRDHFKMTLNTNGMYTGFIKVQLDLRRPITVKGGRAGGVKGQEAFYLPRGSINTLHISSTNTARQVIEALLRKFTVADNPAKFALFKRFSREDQVYTCKLSEEEHPLFLRLVAGPSTDVLSFVLKEQQTGEVLWDAFSIPELQNFLRFLDKEEQDQICSITNRYNAYREKLEEAMRATGGLG</sequence>
<dbReference type="PROSITE" id="PS00479">
    <property type="entry name" value="ZF_DAG_PE_1"/>
    <property type="match status" value="1"/>
</dbReference>
<dbReference type="GO" id="GO:0005874">
    <property type="term" value="C:microtubule"/>
    <property type="evidence" value="ECO:0007669"/>
    <property type="project" value="UniProtKB-KW"/>
</dbReference>
<dbReference type="Gene3D" id="3.10.20.90">
    <property type="entry name" value="Phosphatidylinositol 3-kinase Catalytic Subunit, Chain A, domain 1"/>
    <property type="match status" value="1"/>
</dbReference>
<dbReference type="Proteomes" id="UP000515129">
    <property type="component" value="Chromosome 4"/>
</dbReference>
<evidence type="ECO:0000256" key="4">
    <source>
        <dbReference type="ARBA" id="ARBA00022833"/>
    </source>
</evidence>
<evidence type="ECO:0000259" key="8">
    <source>
        <dbReference type="PROSITE" id="PS50200"/>
    </source>
</evidence>
<feature type="domain" description="Ras-associating" evidence="8">
    <location>
        <begin position="296"/>
        <end position="380"/>
    </location>
</feature>
<organism evidence="10 11">
    <name type="scientific">Carassius auratus</name>
    <name type="common">Goldfish</name>
    <dbReference type="NCBI Taxonomy" id="7957"/>
    <lineage>
        <taxon>Eukaryota</taxon>
        <taxon>Metazoa</taxon>
        <taxon>Chordata</taxon>
        <taxon>Craniata</taxon>
        <taxon>Vertebrata</taxon>
        <taxon>Euteleostomi</taxon>
        <taxon>Actinopterygii</taxon>
        <taxon>Neopterygii</taxon>
        <taxon>Teleostei</taxon>
        <taxon>Ostariophysi</taxon>
        <taxon>Cypriniformes</taxon>
        <taxon>Cyprinidae</taxon>
        <taxon>Cyprininae</taxon>
        <taxon>Carassius</taxon>
    </lineage>
</organism>
<dbReference type="InterPro" id="IPR000159">
    <property type="entry name" value="RA_dom"/>
</dbReference>
<dbReference type="CDD" id="cd17219">
    <property type="entry name" value="RA_RASSF3"/>
    <property type="match status" value="1"/>
</dbReference>
<name>A0A6P6M287_CARAU</name>
<evidence type="ECO:0000259" key="7">
    <source>
        <dbReference type="PROSITE" id="PS50081"/>
    </source>
</evidence>
<dbReference type="Pfam" id="PF00788">
    <property type="entry name" value="RA"/>
    <property type="match status" value="1"/>
</dbReference>
<evidence type="ECO:0000313" key="11">
    <source>
        <dbReference type="RefSeq" id="XP_026090774.1"/>
    </source>
</evidence>
<dbReference type="InterPro" id="IPR002219">
    <property type="entry name" value="PKC_DAG/PE"/>
</dbReference>
<keyword evidence="10" id="KW-1185">Reference proteome</keyword>
<keyword evidence="4" id="KW-0862">Zinc</keyword>
<feature type="compositionally biased region" description="Basic residues" evidence="6">
    <location>
        <begin position="76"/>
        <end position="91"/>
    </location>
</feature>
<dbReference type="PROSITE" id="PS50951">
    <property type="entry name" value="SARAH"/>
    <property type="match status" value="1"/>
</dbReference>
<dbReference type="AlphaFoldDB" id="A0A6P6M287"/>
<dbReference type="SUPFAM" id="SSF54236">
    <property type="entry name" value="Ubiquitin-like"/>
    <property type="match status" value="1"/>
</dbReference>
<dbReference type="SMART" id="SM00314">
    <property type="entry name" value="RA"/>
    <property type="match status" value="1"/>
</dbReference>
<evidence type="ECO:0000259" key="9">
    <source>
        <dbReference type="PROSITE" id="PS50951"/>
    </source>
</evidence>
<dbReference type="PROSITE" id="PS50200">
    <property type="entry name" value="RA"/>
    <property type="match status" value="1"/>
</dbReference>
<dbReference type="GO" id="GO:0005737">
    <property type="term" value="C:cytoplasm"/>
    <property type="evidence" value="ECO:0007669"/>
    <property type="project" value="TreeGrafter"/>
</dbReference>
<dbReference type="PROSITE" id="PS50081">
    <property type="entry name" value="ZF_DAG_PE_2"/>
    <property type="match status" value="1"/>
</dbReference>
<evidence type="ECO:0000256" key="3">
    <source>
        <dbReference type="ARBA" id="ARBA00022723"/>
    </source>
</evidence>
<feature type="domain" description="SARAH" evidence="9">
    <location>
        <begin position="382"/>
        <end position="429"/>
    </location>
</feature>
<dbReference type="PANTHER" id="PTHR22738:SF8">
    <property type="entry name" value="RAS ASSOCIATION DOMAIN-CONTAINING PROTEIN 3"/>
    <property type="match status" value="1"/>
</dbReference>
<dbReference type="PANTHER" id="PTHR22738">
    <property type="entry name" value="RASSF"/>
    <property type="match status" value="1"/>
</dbReference>
<keyword evidence="5" id="KW-0963">Cytoplasm</keyword>